<dbReference type="InterPro" id="IPR036869">
    <property type="entry name" value="J_dom_sf"/>
</dbReference>
<protein>
    <submittedName>
        <fullName evidence="9">Uncharacterized protein</fullName>
    </submittedName>
</protein>
<dbReference type="InterPro" id="IPR022755">
    <property type="entry name" value="Znf_C2H2_jaz"/>
</dbReference>
<keyword evidence="2 4" id="KW-0863">Zinc-finger</keyword>
<dbReference type="InterPro" id="IPR036236">
    <property type="entry name" value="Znf_C2H2_sf"/>
</dbReference>
<dbReference type="PROSITE" id="PS50076">
    <property type="entry name" value="DNAJ_2"/>
    <property type="match status" value="1"/>
</dbReference>
<dbReference type="SUPFAM" id="SSF57667">
    <property type="entry name" value="beta-beta-alpha zinc fingers"/>
    <property type="match status" value="1"/>
</dbReference>
<evidence type="ECO:0000256" key="3">
    <source>
        <dbReference type="ARBA" id="ARBA00022833"/>
    </source>
</evidence>
<dbReference type="PANTHER" id="PTHR45495:SF1">
    <property type="entry name" value="DNAJ PROTEIN JJJ1 HOMOLOG"/>
    <property type="match status" value="1"/>
</dbReference>
<dbReference type="GO" id="GO:0003676">
    <property type="term" value="F:nucleic acid binding"/>
    <property type="evidence" value="ECO:0007669"/>
    <property type="project" value="InterPro"/>
</dbReference>
<evidence type="ECO:0000313" key="10">
    <source>
        <dbReference type="Proteomes" id="UP000639772"/>
    </source>
</evidence>
<feature type="region of interest" description="Disordered" evidence="6">
    <location>
        <begin position="355"/>
        <end position="568"/>
    </location>
</feature>
<dbReference type="InterPro" id="IPR018253">
    <property type="entry name" value="DnaJ_domain_CS"/>
</dbReference>
<dbReference type="CDD" id="cd06257">
    <property type="entry name" value="DnaJ"/>
    <property type="match status" value="1"/>
</dbReference>
<evidence type="ECO:0000313" key="9">
    <source>
        <dbReference type="EMBL" id="KAG0487181.1"/>
    </source>
</evidence>
<dbReference type="PROSITE" id="PS00028">
    <property type="entry name" value="ZINC_FINGER_C2H2_1"/>
    <property type="match status" value="2"/>
</dbReference>
<dbReference type="PANTHER" id="PTHR45495">
    <property type="entry name" value="DNAJ PROTEIN JJJ1 HOMOLOG"/>
    <property type="match status" value="1"/>
</dbReference>
<keyword evidence="5" id="KW-0175">Coiled coil</keyword>
<dbReference type="InterPro" id="IPR054076">
    <property type="entry name" value="ZUO1-like_ZHD"/>
</dbReference>
<dbReference type="EMBL" id="JADCNM010000004">
    <property type="protein sequence ID" value="KAG0487181.1"/>
    <property type="molecule type" value="Genomic_DNA"/>
</dbReference>
<evidence type="ECO:0000259" key="7">
    <source>
        <dbReference type="PROSITE" id="PS50076"/>
    </source>
</evidence>
<evidence type="ECO:0000256" key="6">
    <source>
        <dbReference type="SAM" id="MobiDB-lite"/>
    </source>
</evidence>
<accession>A0A835V8Q1</accession>
<dbReference type="GO" id="GO:0005783">
    <property type="term" value="C:endoplasmic reticulum"/>
    <property type="evidence" value="ECO:0007669"/>
    <property type="project" value="UniProtKB-ARBA"/>
</dbReference>
<dbReference type="PROSITE" id="PS00636">
    <property type="entry name" value="DNAJ_1"/>
    <property type="match status" value="1"/>
</dbReference>
<evidence type="ECO:0000256" key="5">
    <source>
        <dbReference type="SAM" id="Coils"/>
    </source>
</evidence>
<dbReference type="Gene3D" id="1.10.287.110">
    <property type="entry name" value="DnaJ domain"/>
    <property type="match status" value="1"/>
</dbReference>
<evidence type="ECO:0000259" key="8">
    <source>
        <dbReference type="PROSITE" id="PS50157"/>
    </source>
</evidence>
<keyword evidence="1" id="KW-0479">Metal-binding</keyword>
<feature type="coiled-coil region" evidence="5">
    <location>
        <begin position="245"/>
        <end position="272"/>
    </location>
</feature>
<evidence type="ECO:0000256" key="4">
    <source>
        <dbReference type="PROSITE-ProRule" id="PRU00042"/>
    </source>
</evidence>
<dbReference type="Proteomes" id="UP000639772">
    <property type="component" value="Unassembled WGS sequence"/>
</dbReference>
<feature type="domain" description="C2H2-type" evidence="8">
    <location>
        <begin position="560"/>
        <end position="589"/>
    </location>
</feature>
<feature type="domain" description="J" evidence="7">
    <location>
        <begin position="9"/>
        <end position="80"/>
    </location>
</feature>
<dbReference type="PRINTS" id="PR00625">
    <property type="entry name" value="JDOMAIN"/>
</dbReference>
<dbReference type="Pfam" id="PF21884">
    <property type="entry name" value="ZUO1-like_ZHD"/>
    <property type="match status" value="1"/>
</dbReference>
<feature type="compositionally biased region" description="Basic and acidic residues" evidence="6">
    <location>
        <begin position="442"/>
        <end position="453"/>
    </location>
</feature>
<dbReference type="GO" id="GO:0008270">
    <property type="term" value="F:zinc ion binding"/>
    <property type="evidence" value="ECO:0007669"/>
    <property type="project" value="UniProtKB-KW"/>
</dbReference>
<evidence type="ECO:0000256" key="2">
    <source>
        <dbReference type="ARBA" id="ARBA00022771"/>
    </source>
</evidence>
<reference evidence="9 10" key="1">
    <citation type="journal article" date="2020" name="Nat. Food">
        <title>A phased Vanilla planifolia genome enables genetic improvement of flavour and production.</title>
        <authorList>
            <person name="Hasing T."/>
            <person name="Tang H."/>
            <person name="Brym M."/>
            <person name="Khazi F."/>
            <person name="Huang T."/>
            <person name="Chambers A.H."/>
        </authorList>
    </citation>
    <scope>NUCLEOTIDE SEQUENCE [LARGE SCALE GENOMIC DNA]</scope>
    <source>
        <tissue evidence="9">Leaf</tissue>
    </source>
</reference>
<dbReference type="Pfam" id="PF12171">
    <property type="entry name" value="zf-C2H2_jaz"/>
    <property type="match status" value="1"/>
</dbReference>
<dbReference type="InterPro" id="IPR013087">
    <property type="entry name" value="Znf_C2H2_type"/>
</dbReference>
<feature type="compositionally biased region" description="Polar residues" evidence="6">
    <location>
        <begin position="454"/>
        <end position="478"/>
    </location>
</feature>
<dbReference type="Gene3D" id="3.30.160.60">
    <property type="entry name" value="Classic Zinc Finger"/>
    <property type="match status" value="1"/>
</dbReference>
<evidence type="ECO:0000256" key="1">
    <source>
        <dbReference type="ARBA" id="ARBA00022723"/>
    </source>
</evidence>
<dbReference type="InterPro" id="IPR001623">
    <property type="entry name" value="DnaJ_domain"/>
</dbReference>
<proteinExistence type="predicted"/>
<feature type="compositionally biased region" description="Acidic residues" evidence="6">
    <location>
        <begin position="379"/>
        <end position="391"/>
    </location>
</feature>
<dbReference type="Pfam" id="PF00226">
    <property type="entry name" value="DnaJ"/>
    <property type="match status" value="1"/>
</dbReference>
<dbReference type="OrthoDB" id="5894at2759"/>
<dbReference type="SMART" id="SM00451">
    <property type="entry name" value="ZnF_U1"/>
    <property type="match status" value="1"/>
</dbReference>
<dbReference type="SMART" id="SM00355">
    <property type="entry name" value="ZnF_C2H2"/>
    <property type="match status" value="2"/>
</dbReference>
<sequence>MAEPSRKRCLYEILGVSRDCSQEDIRSAYKRQALQLHPDKVAQSGGGGPAADATAAFQELLHAYEVLSDPKERAWYDSHRSQILFSDPSSASKSTPPSFGLDLFSFFSKSVYSGFSDSGKGFFKVYGDVFAKTYAQELYFTEQLGLSSKAVAPAPLIGNLESPYSQATAFYNYWLGFCTVMDFAWVDEYDSSAGPNRRSRRLMEEENKKVRKKARREYNDTVRGLAAFVKKRDKRILDMQTKKSMEEGKRRAEEMERKKAQERKKMEKLMMYEEPDWSKVDNEDSVWDYLEDDKGKNKGKDAGELYCVVCSKKFKSDKQWKNHEQSKKHRDKVAELQASFKEEDEAMQDVGEKGLGVSFNYEPPPEEEGSETEQLCRELEDDLVLAGEENDNGNAENTDTKSETDDESSVLDAMISRRRNRKKGYMNTHDLSTNAEVAHPPNNERDHMVRQNQRENSGTDQSAELSNVNGELDGSQQVDVEGELDGSQQVDVEVQFRDHNSGEFEEQPTYPVDDISDSKGNQGVDRNNKSKKQHSIRKEPTKKDAPKNPSRGNKHKVPSNSCETCGESFDSRNKLFAHLGKTGHAMLKSR</sequence>
<keyword evidence="3" id="KW-0862">Zinc</keyword>
<organism evidence="9 10">
    <name type="scientific">Vanilla planifolia</name>
    <name type="common">Vanilla</name>
    <dbReference type="NCBI Taxonomy" id="51239"/>
    <lineage>
        <taxon>Eukaryota</taxon>
        <taxon>Viridiplantae</taxon>
        <taxon>Streptophyta</taxon>
        <taxon>Embryophyta</taxon>
        <taxon>Tracheophyta</taxon>
        <taxon>Spermatophyta</taxon>
        <taxon>Magnoliopsida</taxon>
        <taxon>Liliopsida</taxon>
        <taxon>Asparagales</taxon>
        <taxon>Orchidaceae</taxon>
        <taxon>Vanilloideae</taxon>
        <taxon>Vanilleae</taxon>
        <taxon>Vanilla</taxon>
    </lineage>
</organism>
<gene>
    <name evidence="9" type="ORF">HPP92_009276</name>
</gene>
<name>A0A835V8Q1_VANPL</name>
<feature type="region of interest" description="Disordered" evidence="6">
    <location>
        <begin position="193"/>
        <end position="214"/>
    </location>
</feature>
<dbReference type="InterPro" id="IPR003604">
    <property type="entry name" value="Matrin/U1-like-C_Znf_C2H2"/>
</dbReference>
<comment type="caution">
    <text evidence="9">The sequence shown here is derived from an EMBL/GenBank/DDBJ whole genome shotgun (WGS) entry which is preliminary data.</text>
</comment>
<dbReference type="PROSITE" id="PS50157">
    <property type="entry name" value="ZINC_FINGER_C2H2_2"/>
    <property type="match status" value="1"/>
</dbReference>
<dbReference type="InterPro" id="IPR044648">
    <property type="entry name" value="JJJ1_plant"/>
</dbReference>
<dbReference type="SMART" id="SM00271">
    <property type="entry name" value="DnaJ"/>
    <property type="match status" value="1"/>
</dbReference>
<dbReference type="AlphaFoldDB" id="A0A835V8Q1"/>
<dbReference type="SUPFAM" id="SSF46565">
    <property type="entry name" value="Chaperone J-domain"/>
    <property type="match status" value="1"/>
</dbReference>
<feature type="compositionally biased region" description="Basic and acidic residues" evidence="6">
    <location>
        <begin position="536"/>
        <end position="546"/>
    </location>
</feature>